<evidence type="ECO:0000256" key="2">
    <source>
        <dbReference type="ARBA" id="ARBA00006971"/>
    </source>
</evidence>
<dbReference type="InterPro" id="IPR020980">
    <property type="entry name" value="Membrane_HflK_N"/>
</dbReference>
<name>A0A3B0YWA8_9ZZZZ</name>
<dbReference type="CDD" id="cd03404">
    <property type="entry name" value="SPFH_HflK"/>
    <property type="match status" value="1"/>
</dbReference>
<dbReference type="SMART" id="SM00244">
    <property type="entry name" value="PHB"/>
    <property type="match status" value="1"/>
</dbReference>
<feature type="domain" description="Band 7" evidence="9">
    <location>
        <begin position="80"/>
        <end position="257"/>
    </location>
</feature>
<dbReference type="InterPro" id="IPR050710">
    <property type="entry name" value="Band7/mec-2_domain"/>
</dbReference>
<dbReference type="EMBL" id="UOFK01000200">
    <property type="protein sequence ID" value="VAW79622.1"/>
    <property type="molecule type" value="Genomic_DNA"/>
</dbReference>
<feature type="transmembrane region" description="Helical" evidence="8">
    <location>
        <begin position="63"/>
        <end position="85"/>
    </location>
</feature>
<dbReference type="Pfam" id="PF01145">
    <property type="entry name" value="Band_7"/>
    <property type="match status" value="1"/>
</dbReference>
<dbReference type="AlphaFoldDB" id="A0A3B0YWA8"/>
<evidence type="ECO:0000256" key="6">
    <source>
        <dbReference type="SAM" id="Coils"/>
    </source>
</evidence>
<proteinExistence type="inferred from homology"/>
<feature type="compositionally biased region" description="Gly residues" evidence="7">
    <location>
        <begin position="1"/>
        <end position="20"/>
    </location>
</feature>
<evidence type="ECO:0000256" key="3">
    <source>
        <dbReference type="ARBA" id="ARBA00022692"/>
    </source>
</evidence>
<evidence type="ECO:0000256" key="7">
    <source>
        <dbReference type="SAM" id="MobiDB-lite"/>
    </source>
</evidence>
<evidence type="ECO:0000256" key="8">
    <source>
        <dbReference type="SAM" id="Phobius"/>
    </source>
</evidence>
<dbReference type="SUPFAM" id="SSF117892">
    <property type="entry name" value="Band 7/SPFH domain"/>
    <property type="match status" value="1"/>
</dbReference>
<evidence type="ECO:0000256" key="5">
    <source>
        <dbReference type="ARBA" id="ARBA00023136"/>
    </source>
</evidence>
<protein>
    <submittedName>
        <fullName evidence="10">HflK protein</fullName>
    </submittedName>
</protein>
<keyword evidence="5 8" id="KW-0472">Membrane</keyword>
<reference evidence="10" key="1">
    <citation type="submission" date="2018-06" db="EMBL/GenBank/DDBJ databases">
        <authorList>
            <person name="Zhirakovskaya E."/>
        </authorList>
    </citation>
    <scope>NUCLEOTIDE SEQUENCE</scope>
</reference>
<keyword evidence="6" id="KW-0175">Coiled coil</keyword>
<dbReference type="Gene3D" id="3.30.479.30">
    <property type="entry name" value="Band 7 domain"/>
    <property type="match status" value="1"/>
</dbReference>
<accession>A0A3B0YWA8</accession>
<dbReference type="PANTHER" id="PTHR43327">
    <property type="entry name" value="STOMATIN-LIKE PROTEIN 2, MITOCHONDRIAL"/>
    <property type="match status" value="1"/>
</dbReference>
<evidence type="ECO:0000313" key="10">
    <source>
        <dbReference type="EMBL" id="VAW79622.1"/>
    </source>
</evidence>
<sequence>MAWNEPGGGNNKDPWGGGRNDQGPPDLDEVVKKMQDKLGGLFGGGRKGGSGSNGSSSGGGPGLVGLGLVAGIIAIVWAFSGIYIVEEGKQGVVLRFGAFNNLVGSGPHWRIPYPIDQVTIVDVEQRRFVEIGYRSGSDGQGSVAVPREALMLTEDENIVNIQLAVQYQVGDPRKFLFDVRDPNAVLKQVAESAVREVIGKSKMDFVLKEGRADVVSNIKGVMQQALDLYNIGMIVSDVNLQDAQPPEEVQAAFSDAIKAREDKERLKNEAEAYSNDVIPRARGTAARHIEEANAYKESLIAKATGEASRFSQLYGEYRKAPEVTRKRLYLETMEIVLGNTSKVVVDSENSNNLMYLPLDQLMKQRPSTRSSGGGSRGSTTTSTSAGNNKPIRPSRKTRETR</sequence>
<evidence type="ECO:0000259" key="9">
    <source>
        <dbReference type="SMART" id="SM00244"/>
    </source>
</evidence>
<gene>
    <name evidence="10" type="ORF">MNBD_GAMMA13-776</name>
</gene>
<feature type="coiled-coil region" evidence="6">
    <location>
        <begin position="249"/>
        <end position="276"/>
    </location>
</feature>
<comment type="similarity">
    <text evidence="2">Belongs to the band 7/mec-2 family. HflK subfamily.</text>
</comment>
<dbReference type="InterPro" id="IPR010201">
    <property type="entry name" value="HflK"/>
</dbReference>
<comment type="subcellular location">
    <subcellularLocation>
        <location evidence="1">Membrane</location>
    </subcellularLocation>
</comment>
<dbReference type="Pfam" id="PF12221">
    <property type="entry name" value="HflK_N"/>
    <property type="match status" value="1"/>
</dbReference>
<dbReference type="GO" id="GO:0016020">
    <property type="term" value="C:membrane"/>
    <property type="evidence" value="ECO:0007669"/>
    <property type="project" value="UniProtKB-SubCell"/>
</dbReference>
<dbReference type="NCBIfam" id="TIGR01933">
    <property type="entry name" value="hflK"/>
    <property type="match status" value="1"/>
</dbReference>
<keyword evidence="4 8" id="KW-1133">Transmembrane helix</keyword>
<evidence type="ECO:0000256" key="1">
    <source>
        <dbReference type="ARBA" id="ARBA00004370"/>
    </source>
</evidence>
<dbReference type="PANTHER" id="PTHR43327:SF2">
    <property type="entry name" value="MODULATOR OF FTSH PROTEASE HFLK"/>
    <property type="match status" value="1"/>
</dbReference>
<organism evidence="10">
    <name type="scientific">hydrothermal vent metagenome</name>
    <dbReference type="NCBI Taxonomy" id="652676"/>
    <lineage>
        <taxon>unclassified sequences</taxon>
        <taxon>metagenomes</taxon>
        <taxon>ecological metagenomes</taxon>
    </lineage>
</organism>
<evidence type="ECO:0000256" key="4">
    <source>
        <dbReference type="ARBA" id="ARBA00022989"/>
    </source>
</evidence>
<feature type="region of interest" description="Disordered" evidence="7">
    <location>
        <begin position="359"/>
        <end position="401"/>
    </location>
</feature>
<feature type="region of interest" description="Disordered" evidence="7">
    <location>
        <begin position="1"/>
        <end position="30"/>
    </location>
</feature>
<dbReference type="InterPro" id="IPR001107">
    <property type="entry name" value="Band_7"/>
</dbReference>
<dbReference type="InterPro" id="IPR036013">
    <property type="entry name" value="Band_7/SPFH_dom_sf"/>
</dbReference>
<keyword evidence="3 8" id="KW-0812">Transmembrane</keyword>